<keyword evidence="2" id="KW-1185">Reference proteome</keyword>
<evidence type="ECO:0000313" key="2">
    <source>
        <dbReference type="Proteomes" id="UP000004994"/>
    </source>
</evidence>
<dbReference type="Proteomes" id="UP000004994">
    <property type="component" value="Chromosome 5"/>
</dbReference>
<dbReference type="Gramene" id="Solyc05g047430.1.1">
    <property type="protein sequence ID" value="Solyc05g047430.1.1.1"/>
    <property type="gene ID" value="Solyc05g047430.1"/>
</dbReference>
<dbReference type="InParanoid" id="A0A3Q7GK08"/>
<sequence>MSKKGGRGRRPMIALSLFLRASRTPLSIVFFSGRYVSANAFVSNKSICSFGISFACDFNDTIFANFIFFSFINRN</sequence>
<protein>
    <submittedName>
        <fullName evidence="1">Uncharacterized protein</fullName>
    </submittedName>
</protein>
<reference evidence="1" key="1">
    <citation type="journal article" date="2012" name="Nature">
        <title>The tomato genome sequence provides insights into fleshy fruit evolution.</title>
        <authorList>
            <consortium name="Tomato Genome Consortium"/>
        </authorList>
    </citation>
    <scope>NUCLEOTIDE SEQUENCE [LARGE SCALE GENOMIC DNA]</scope>
    <source>
        <strain evidence="1">cv. Heinz 1706</strain>
    </source>
</reference>
<organism evidence="1">
    <name type="scientific">Solanum lycopersicum</name>
    <name type="common">Tomato</name>
    <name type="synonym">Lycopersicon esculentum</name>
    <dbReference type="NCBI Taxonomy" id="4081"/>
    <lineage>
        <taxon>Eukaryota</taxon>
        <taxon>Viridiplantae</taxon>
        <taxon>Streptophyta</taxon>
        <taxon>Embryophyta</taxon>
        <taxon>Tracheophyta</taxon>
        <taxon>Spermatophyta</taxon>
        <taxon>Magnoliopsida</taxon>
        <taxon>eudicotyledons</taxon>
        <taxon>Gunneridae</taxon>
        <taxon>Pentapetalae</taxon>
        <taxon>asterids</taxon>
        <taxon>lamiids</taxon>
        <taxon>Solanales</taxon>
        <taxon>Solanaceae</taxon>
        <taxon>Solanoideae</taxon>
        <taxon>Solaneae</taxon>
        <taxon>Solanum</taxon>
        <taxon>Solanum subgen. Lycopersicon</taxon>
    </lineage>
</organism>
<accession>A0A3Q7GK08</accession>
<evidence type="ECO:0000313" key="1">
    <source>
        <dbReference type="EnsemblPlants" id="Solyc05g047430.1.1.1"/>
    </source>
</evidence>
<dbReference type="AlphaFoldDB" id="A0A3Q7GK08"/>
<dbReference type="PaxDb" id="4081-Solyc05g047430.1.1"/>
<reference evidence="1" key="2">
    <citation type="submission" date="2019-01" db="UniProtKB">
        <authorList>
            <consortium name="EnsemblPlants"/>
        </authorList>
    </citation>
    <scope>IDENTIFICATION</scope>
    <source>
        <strain evidence="1">cv. Heinz 1706</strain>
    </source>
</reference>
<proteinExistence type="predicted"/>
<dbReference type="EnsemblPlants" id="Solyc05g047430.1.1">
    <property type="protein sequence ID" value="Solyc05g047430.1.1.1"/>
    <property type="gene ID" value="Solyc05g047430.1"/>
</dbReference>
<name>A0A3Q7GK08_SOLLC</name>